<dbReference type="SUPFAM" id="SSF82866">
    <property type="entry name" value="Multidrug efflux transporter AcrB transmembrane domain"/>
    <property type="match status" value="2"/>
</dbReference>
<dbReference type="AlphaFoldDB" id="A0A317MY44"/>
<dbReference type="EMBL" id="QGTJ01000002">
    <property type="protein sequence ID" value="PWV64570.1"/>
    <property type="molecule type" value="Genomic_DNA"/>
</dbReference>
<comment type="subcellular location">
    <subcellularLocation>
        <location evidence="1">Cell membrane</location>
        <topology evidence="1">Multi-pass membrane protein</topology>
    </subcellularLocation>
</comment>
<dbReference type="PANTHER" id="PTHR33406:SF13">
    <property type="entry name" value="MEMBRANE PROTEIN YDFJ"/>
    <property type="match status" value="1"/>
</dbReference>
<dbReference type="GO" id="GO:0005886">
    <property type="term" value="C:plasma membrane"/>
    <property type="evidence" value="ECO:0007669"/>
    <property type="project" value="UniProtKB-SubCell"/>
</dbReference>
<evidence type="ECO:0000313" key="8">
    <source>
        <dbReference type="EMBL" id="PWV64570.1"/>
    </source>
</evidence>
<feature type="transmembrane region" description="Helical" evidence="6">
    <location>
        <begin position="297"/>
        <end position="317"/>
    </location>
</feature>
<keyword evidence="5 6" id="KW-0472">Membrane</keyword>
<dbReference type="OrthoDB" id="9780358at2"/>
<dbReference type="Pfam" id="PF03176">
    <property type="entry name" value="MMPL"/>
    <property type="match status" value="1"/>
</dbReference>
<proteinExistence type="predicted"/>
<feature type="transmembrane region" description="Helical" evidence="6">
    <location>
        <begin position="743"/>
        <end position="764"/>
    </location>
</feature>
<feature type="transmembrane region" description="Helical" evidence="6">
    <location>
        <begin position="718"/>
        <end position="737"/>
    </location>
</feature>
<dbReference type="InterPro" id="IPR004869">
    <property type="entry name" value="MMPL_dom"/>
</dbReference>
<dbReference type="PANTHER" id="PTHR33406">
    <property type="entry name" value="MEMBRANE PROTEIN MJ1562-RELATED"/>
    <property type="match status" value="1"/>
</dbReference>
<feature type="transmembrane region" description="Helical" evidence="6">
    <location>
        <begin position="247"/>
        <end position="263"/>
    </location>
</feature>
<dbReference type="Gene3D" id="1.20.1640.10">
    <property type="entry name" value="Multidrug efflux transporter AcrB transmembrane domain"/>
    <property type="match status" value="2"/>
</dbReference>
<evidence type="ECO:0000256" key="1">
    <source>
        <dbReference type="ARBA" id="ARBA00004651"/>
    </source>
</evidence>
<gene>
    <name evidence="8" type="ORF">C7443_102220</name>
</gene>
<evidence type="ECO:0000256" key="5">
    <source>
        <dbReference type="ARBA" id="ARBA00023136"/>
    </source>
</evidence>
<protein>
    <submittedName>
        <fullName evidence="8">Putative exporter</fullName>
    </submittedName>
</protein>
<evidence type="ECO:0000256" key="2">
    <source>
        <dbReference type="ARBA" id="ARBA00022475"/>
    </source>
</evidence>
<feature type="domain" description="Membrane transport protein MMPL" evidence="7">
    <location>
        <begin position="182"/>
        <end position="382"/>
    </location>
</feature>
<name>A0A317MY44_9GAMM</name>
<feature type="transmembrane region" description="Helical" evidence="6">
    <location>
        <begin position="635"/>
        <end position="654"/>
    </location>
</feature>
<feature type="transmembrane region" description="Helical" evidence="6">
    <location>
        <begin position="270"/>
        <end position="291"/>
    </location>
</feature>
<evidence type="ECO:0000256" key="6">
    <source>
        <dbReference type="SAM" id="Phobius"/>
    </source>
</evidence>
<evidence type="ECO:0000256" key="3">
    <source>
        <dbReference type="ARBA" id="ARBA00022692"/>
    </source>
</evidence>
<dbReference type="RefSeq" id="WP_110017219.1">
    <property type="nucleotide sequence ID" value="NZ_QGTJ01000002.1"/>
</dbReference>
<dbReference type="Proteomes" id="UP000246569">
    <property type="component" value="Unassembled WGS sequence"/>
</dbReference>
<reference evidence="8 9" key="1">
    <citation type="submission" date="2018-05" db="EMBL/GenBank/DDBJ databases">
        <title>Genomic Encyclopedia of Type Strains, Phase IV (KMG-IV): sequencing the most valuable type-strain genomes for metagenomic binning, comparative biology and taxonomic classification.</title>
        <authorList>
            <person name="Goeker M."/>
        </authorList>
    </citation>
    <scope>NUCLEOTIDE SEQUENCE [LARGE SCALE GENOMIC DNA]</scope>
    <source>
        <strain evidence="8 9">DSM 23606</strain>
    </source>
</reference>
<feature type="transmembrane region" description="Helical" evidence="6">
    <location>
        <begin position="687"/>
        <end position="706"/>
    </location>
</feature>
<evidence type="ECO:0000313" key="9">
    <source>
        <dbReference type="Proteomes" id="UP000246569"/>
    </source>
</evidence>
<keyword evidence="4 6" id="KW-1133">Transmembrane helix</keyword>
<feature type="transmembrane region" description="Helical" evidence="6">
    <location>
        <begin position="329"/>
        <end position="348"/>
    </location>
</feature>
<accession>A0A317MY44</accession>
<sequence>MSRRPRGAVLLWLAGLAVCLYLLTQARFTADLSAFLPQTPSAEQRLLVEQLRDGPVSRLLLIGIRGGEAIERAAASRTLASRLQHAPEFVAVANGEAASAEADQQWLFEQRYLLSPAVDAERFSVAGLHRAIQASIERLSSPAGLLLKQLLPRDPTGETLALLDALAARGQPASREGVWSTRDGEQALLLATTRAAGADTDGQAAAVERVRTAFAPLAHGALQLELSGPGVFAVQARATIKSEVERLSLLASALIAALLLYAYRSPRLLLLGLLPMASGALAGIAAVAAGFGVVHGITLGFGITLIGEAVDYAIYLFVQSARSTSLAGFWPTVRLGVLTSVCGFAALLPAQFPGLAQLGAFSLVGLLTAALVTRHVLPALLPATLQVRDLSPLGRRLAAALPALRRLRPLLLLLIALAAGLLYSRQSTLWQHELAALSPVSAADQALDARLRAALGAPEVRYLVVARAASADAALHAAERLAPTLDALQAQGLIGGYDSAARYLPSLATQQARRAALPDTATLRERLQAALAGLPLRAERLDGFLADVEASRQTPPLSRADLADTSFALAVDALLQQRADGWQALLPLHAPQADGRLPDVAYLRAAIAASGVDGARFIDLKHESDALYAGYVDEAIHLTLAGCTAIAVLLLIALRSPRAWLQVWLPLAGATLLVGAGLALAGERLTLLHLIGLLLIVAVGSNYALFFARAQTPDATTLASLLLANLTTMLGFGLLGFSSVPVLHAIGVVVGPGAPLALLLAAVLSSPATEAEPA</sequence>
<organism evidence="8 9">
    <name type="scientific">Plasticicumulans acidivorans</name>
    <dbReference type="NCBI Taxonomy" id="886464"/>
    <lineage>
        <taxon>Bacteria</taxon>
        <taxon>Pseudomonadati</taxon>
        <taxon>Pseudomonadota</taxon>
        <taxon>Gammaproteobacteria</taxon>
        <taxon>Candidatus Competibacteraceae</taxon>
        <taxon>Plasticicumulans</taxon>
    </lineage>
</organism>
<keyword evidence="3 6" id="KW-0812">Transmembrane</keyword>
<keyword evidence="9" id="KW-1185">Reference proteome</keyword>
<evidence type="ECO:0000259" key="7">
    <source>
        <dbReference type="Pfam" id="PF03176"/>
    </source>
</evidence>
<comment type="caution">
    <text evidence="8">The sequence shown here is derived from an EMBL/GenBank/DDBJ whole genome shotgun (WGS) entry which is preliminary data.</text>
</comment>
<evidence type="ECO:0000256" key="4">
    <source>
        <dbReference type="ARBA" id="ARBA00022989"/>
    </source>
</evidence>
<keyword evidence="2" id="KW-1003">Cell membrane</keyword>
<dbReference type="InterPro" id="IPR050545">
    <property type="entry name" value="Mycobact_MmpL"/>
</dbReference>
<feature type="transmembrane region" description="Helical" evidence="6">
    <location>
        <begin position="661"/>
        <end position="681"/>
    </location>
</feature>